<dbReference type="WBParaSite" id="ACRNAN_scaffold2341.g11362.t1">
    <property type="protein sequence ID" value="ACRNAN_scaffold2341.g11362.t1"/>
    <property type="gene ID" value="ACRNAN_scaffold2341.g11362"/>
</dbReference>
<evidence type="ECO:0000256" key="2">
    <source>
        <dbReference type="ARBA" id="ARBA00022679"/>
    </source>
</evidence>
<dbReference type="InterPro" id="IPR050213">
    <property type="entry name" value="GST_superfamily"/>
</dbReference>
<dbReference type="GO" id="GO:0004364">
    <property type="term" value="F:glutathione transferase activity"/>
    <property type="evidence" value="ECO:0007669"/>
    <property type="project" value="UniProtKB-EC"/>
</dbReference>
<keyword evidence="2" id="KW-0808">Transferase</keyword>
<dbReference type="PANTHER" id="PTHR11571:SF224">
    <property type="entry name" value="HEMATOPOIETIC PROSTAGLANDIN D SYNTHASE"/>
    <property type="match status" value="1"/>
</dbReference>
<dbReference type="InterPro" id="IPR004046">
    <property type="entry name" value="GST_C"/>
</dbReference>
<comment type="similarity">
    <text evidence="3">Belongs to the GST superfamily. Sigma family.</text>
</comment>
<dbReference type="InterPro" id="IPR010987">
    <property type="entry name" value="Glutathione-S-Trfase_C-like"/>
</dbReference>
<evidence type="ECO:0000313" key="7">
    <source>
        <dbReference type="Proteomes" id="UP000887540"/>
    </source>
</evidence>
<name>A0A914DCQ8_9BILA</name>
<sequence length="133" mass="15397">MILGLAGQDDFESAYLDSIADAQKDFYLEVEPYYCACGYGEGDKEKFHKDLFTPAAKRHLPIIEKMLKQSGYGFYAPGGLSWVDFFMAEQTHTFSGFDPETYKQYPEILKHKERVYNLPQLKDYIKSRKQTPT</sequence>
<evidence type="ECO:0000256" key="5">
    <source>
        <dbReference type="ARBA" id="ARBA00078118"/>
    </source>
</evidence>
<protein>
    <recommendedName>
        <fullName evidence="1">glutathione transferase</fullName>
        <ecNumber evidence="1">2.5.1.18</ecNumber>
    </recommendedName>
    <alternativeName>
        <fullName evidence="5">GST class-sigma</fullName>
    </alternativeName>
</protein>
<evidence type="ECO:0000313" key="8">
    <source>
        <dbReference type="WBParaSite" id="ACRNAN_scaffold2341.g11362.t1"/>
    </source>
</evidence>
<dbReference type="PANTHER" id="PTHR11571">
    <property type="entry name" value="GLUTATHIONE S-TRANSFERASE"/>
    <property type="match status" value="1"/>
</dbReference>
<dbReference type="Proteomes" id="UP000887540">
    <property type="component" value="Unplaced"/>
</dbReference>
<dbReference type="InterPro" id="IPR036282">
    <property type="entry name" value="Glutathione-S-Trfase_C_sf"/>
</dbReference>
<dbReference type="EC" id="2.5.1.18" evidence="1"/>
<proteinExistence type="inferred from homology"/>
<dbReference type="CDD" id="cd03192">
    <property type="entry name" value="GST_C_Sigma_like"/>
    <property type="match status" value="1"/>
</dbReference>
<comment type="catalytic activity">
    <reaction evidence="4">
        <text>RX + glutathione = an S-substituted glutathione + a halide anion + H(+)</text>
        <dbReference type="Rhea" id="RHEA:16437"/>
        <dbReference type="ChEBI" id="CHEBI:15378"/>
        <dbReference type="ChEBI" id="CHEBI:16042"/>
        <dbReference type="ChEBI" id="CHEBI:17792"/>
        <dbReference type="ChEBI" id="CHEBI:57925"/>
        <dbReference type="ChEBI" id="CHEBI:90779"/>
        <dbReference type="EC" id="2.5.1.18"/>
    </reaction>
</comment>
<dbReference type="PROSITE" id="PS50405">
    <property type="entry name" value="GST_CTER"/>
    <property type="match status" value="1"/>
</dbReference>
<dbReference type="FunFam" id="1.20.1050.10:FF:000031">
    <property type="entry name" value="Glutathione S-Transferase"/>
    <property type="match status" value="1"/>
</dbReference>
<dbReference type="GO" id="GO:0005737">
    <property type="term" value="C:cytoplasm"/>
    <property type="evidence" value="ECO:0007669"/>
    <property type="project" value="UniProtKB-ARBA"/>
</dbReference>
<dbReference type="GO" id="GO:0006749">
    <property type="term" value="P:glutathione metabolic process"/>
    <property type="evidence" value="ECO:0007669"/>
    <property type="project" value="TreeGrafter"/>
</dbReference>
<dbReference type="SUPFAM" id="SSF47616">
    <property type="entry name" value="GST C-terminal domain-like"/>
    <property type="match status" value="1"/>
</dbReference>
<organism evidence="7 8">
    <name type="scientific">Acrobeloides nanus</name>
    <dbReference type="NCBI Taxonomy" id="290746"/>
    <lineage>
        <taxon>Eukaryota</taxon>
        <taxon>Metazoa</taxon>
        <taxon>Ecdysozoa</taxon>
        <taxon>Nematoda</taxon>
        <taxon>Chromadorea</taxon>
        <taxon>Rhabditida</taxon>
        <taxon>Tylenchina</taxon>
        <taxon>Cephalobomorpha</taxon>
        <taxon>Cephaloboidea</taxon>
        <taxon>Cephalobidae</taxon>
        <taxon>Acrobeloides</taxon>
    </lineage>
</organism>
<evidence type="ECO:0000256" key="3">
    <source>
        <dbReference type="ARBA" id="ARBA00038317"/>
    </source>
</evidence>
<evidence type="ECO:0000256" key="4">
    <source>
        <dbReference type="ARBA" id="ARBA00047960"/>
    </source>
</evidence>
<dbReference type="Pfam" id="PF14497">
    <property type="entry name" value="GST_C_3"/>
    <property type="match status" value="1"/>
</dbReference>
<reference evidence="8" key="1">
    <citation type="submission" date="2022-11" db="UniProtKB">
        <authorList>
            <consortium name="WormBaseParasite"/>
        </authorList>
    </citation>
    <scope>IDENTIFICATION</scope>
</reference>
<dbReference type="Gene3D" id="1.20.1050.10">
    <property type="match status" value="1"/>
</dbReference>
<evidence type="ECO:0000259" key="6">
    <source>
        <dbReference type="PROSITE" id="PS50405"/>
    </source>
</evidence>
<accession>A0A914DCQ8</accession>
<keyword evidence="7" id="KW-1185">Reference proteome</keyword>
<evidence type="ECO:0000256" key="1">
    <source>
        <dbReference type="ARBA" id="ARBA00012452"/>
    </source>
</evidence>
<dbReference type="AlphaFoldDB" id="A0A914DCQ8"/>
<feature type="domain" description="GST C-terminal" evidence="6">
    <location>
        <begin position="9"/>
        <end position="133"/>
    </location>
</feature>